<dbReference type="CTD" id="105371267"/>
<name>A0A2I2ZDF0_GORGO</name>
<dbReference type="Proteomes" id="UP000001519">
    <property type="component" value="Chromosome 16"/>
</dbReference>
<evidence type="ECO:0000256" key="1">
    <source>
        <dbReference type="SAM" id="MobiDB-lite"/>
    </source>
</evidence>
<reference evidence="2 3" key="2">
    <citation type="journal article" date="2012" name="Nature">
        <title>Insights into hominid evolution from the gorilla genome sequence.</title>
        <authorList>
            <person name="Scally A."/>
            <person name="Dutheil J.Y."/>
            <person name="Hillier L.W."/>
            <person name="Jordan G.E."/>
            <person name="Goodhead I."/>
            <person name="Herrero J."/>
            <person name="Hobolth A."/>
            <person name="Lappalainen T."/>
            <person name="Mailund T."/>
            <person name="Marques-Bonet T."/>
            <person name="McCarthy S."/>
            <person name="Montgomery S.H."/>
            <person name="Schwalie P.C."/>
            <person name="Tang Y.A."/>
            <person name="Ward M.C."/>
            <person name="Xue Y."/>
            <person name="Yngvadottir B."/>
            <person name="Alkan C."/>
            <person name="Andersen L.N."/>
            <person name="Ayub Q."/>
            <person name="Ball E.V."/>
            <person name="Beal K."/>
            <person name="Bradley B.J."/>
            <person name="Chen Y."/>
            <person name="Clee C.M."/>
            <person name="Fitzgerald S."/>
            <person name="Graves T.A."/>
            <person name="Gu Y."/>
            <person name="Heath P."/>
            <person name="Heger A."/>
            <person name="Karakoc E."/>
            <person name="Kolb-Kokocinski A."/>
            <person name="Laird G.K."/>
            <person name="Lunter G."/>
            <person name="Meader S."/>
            <person name="Mort M."/>
            <person name="Mullikin J.C."/>
            <person name="Munch K."/>
            <person name="O'Connor T.D."/>
            <person name="Phillips A.D."/>
            <person name="Prado-Martinez J."/>
            <person name="Rogers A.S."/>
            <person name="Sajjadian S."/>
            <person name="Schmidt D."/>
            <person name="Shaw K."/>
            <person name="Simpson J.T."/>
            <person name="Stenson P.D."/>
            <person name="Turner D.J."/>
            <person name="Vigilant L."/>
            <person name="Vilella A.J."/>
            <person name="Whitener W."/>
            <person name="Zhu B."/>
            <person name="Cooper D.N."/>
            <person name="de Jong P."/>
            <person name="Dermitzakis E.T."/>
            <person name="Eichler E.E."/>
            <person name="Flicek P."/>
            <person name="Goldman N."/>
            <person name="Mundy N.I."/>
            <person name="Ning Z."/>
            <person name="Odom D.T."/>
            <person name="Ponting C.P."/>
            <person name="Quail M.A."/>
            <person name="Ryder O.A."/>
            <person name="Searle S.M."/>
            <person name="Warren W.C."/>
            <person name="Wilson R.K."/>
            <person name="Schierup M.H."/>
            <person name="Rogers J."/>
            <person name="Tyler-Smith C."/>
            <person name="Durbin R."/>
        </authorList>
    </citation>
    <scope>NUCLEOTIDE SEQUENCE [LARGE SCALE GENOMIC DNA]</scope>
</reference>
<dbReference type="GeneID" id="115931073"/>
<reference evidence="2" key="3">
    <citation type="submission" date="2025-08" db="UniProtKB">
        <authorList>
            <consortium name="Ensembl"/>
        </authorList>
    </citation>
    <scope>IDENTIFICATION</scope>
</reference>
<keyword evidence="3" id="KW-1185">Reference proteome</keyword>
<gene>
    <name evidence="2" type="primary">CHD9NB</name>
</gene>
<organism evidence="2 3">
    <name type="scientific">Gorilla gorilla gorilla</name>
    <name type="common">Western lowland gorilla</name>
    <dbReference type="NCBI Taxonomy" id="9595"/>
    <lineage>
        <taxon>Eukaryota</taxon>
        <taxon>Metazoa</taxon>
        <taxon>Chordata</taxon>
        <taxon>Craniata</taxon>
        <taxon>Vertebrata</taxon>
        <taxon>Euteleostomi</taxon>
        <taxon>Mammalia</taxon>
        <taxon>Eutheria</taxon>
        <taxon>Euarchontoglires</taxon>
        <taxon>Primates</taxon>
        <taxon>Haplorrhini</taxon>
        <taxon>Catarrhini</taxon>
        <taxon>Hominidae</taxon>
        <taxon>Gorilla</taxon>
    </lineage>
</organism>
<protein>
    <submittedName>
        <fullName evidence="2">CHD9 neighbor</fullName>
    </submittedName>
</protein>
<accession>A0A2I2ZDF0</accession>
<proteinExistence type="predicted"/>
<reference evidence="3" key="1">
    <citation type="submission" date="2011-05" db="EMBL/GenBank/DDBJ databases">
        <title>Insights into the evolution of the great apes provided by the gorilla genome.</title>
        <authorList>
            <person name="Scally A."/>
        </authorList>
    </citation>
    <scope>NUCLEOTIDE SEQUENCE [LARGE SCALE GENOMIC DNA]</scope>
</reference>
<evidence type="ECO:0000313" key="3">
    <source>
        <dbReference type="Proteomes" id="UP000001519"/>
    </source>
</evidence>
<dbReference type="EMBL" id="CABD030101063">
    <property type="status" value="NOT_ANNOTATED_CDS"/>
    <property type="molecule type" value="Genomic_DNA"/>
</dbReference>
<feature type="compositionally biased region" description="Basic and acidic residues" evidence="1">
    <location>
        <begin position="37"/>
        <end position="52"/>
    </location>
</feature>
<dbReference type="Bgee" id="ENSGGOG00000037829">
    <property type="expression patterns" value="Expressed in adult mammalian kidney"/>
</dbReference>
<feature type="compositionally biased region" description="Polar residues" evidence="1">
    <location>
        <begin position="1"/>
        <end position="13"/>
    </location>
</feature>
<dbReference type="OMA" id="QAADCKD"/>
<feature type="region of interest" description="Disordered" evidence="1">
    <location>
        <begin position="1"/>
        <end position="52"/>
    </location>
</feature>
<evidence type="ECO:0000313" key="2">
    <source>
        <dbReference type="Ensembl" id="ENSGGOP00000045293.1"/>
    </source>
</evidence>
<dbReference type="KEGG" id="ggo:115931073"/>
<dbReference type="GeneTree" id="ENSGT00980000198839"/>
<dbReference type="AlphaFoldDB" id="A0A2I2ZDF0"/>
<reference evidence="2" key="4">
    <citation type="submission" date="2025-09" db="UniProtKB">
        <authorList>
            <consortium name="Ensembl"/>
        </authorList>
    </citation>
    <scope>IDENTIFICATION</scope>
</reference>
<dbReference type="InParanoid" id="A0A2I2ZDF0"/>
<dbReference type="RefSeq" id="XP_063556274.1">
    <property type="nucleotide sequence ID" value="XM_063700204.1"/>
</dbReference>
<sequence length="52" mass="5374">MGCHSSKSTTVAAESQKPEEEREGGEPGLETGTQAADCKDAPLKDGTPEPKS</sequence>
<dbReference type="Ensembl" id="ENSGGOT00000044502.1">
    <property type="protein sequence ID" value="ENSGGOP00000045293.1"/>
    <property type="gene ID" value="ENSGGOG00000037829.1"/>
</dbReference>